<protein>
    <submittedName>
        <fullName evidence="3">Acyl-CoA dehydrogenases</fullName>
    </submittedName>
</protein>
<evidence type="ECO:0000256" key="2">
    <source>
        <dbReference type="SAM" id="MobiDB-lite"/>
    </source>
</evidence>
<evidence type="ECO:0000256" key="1">
    <source>
        <dbReference type="ARBA" id="ARBA00022795"/>
    </source>
</evidence>
<sequence length="139" mass="15510">MRELADVLRDELAVLQELLAVGRQEQEALVTDELAGIQAATGRKEELARRLAALEEERQQVMGASPETSVAGAPASRKRGRDDDEINRLRDSLRQAVREFQEVNETNRLLARQSLAYVQKMLSLLLPEGVSTGIMDRLV</sequence>
<organism evidence="3">
    <name type="scientific">Moorella thermoacetica Y72</name>
    <dbReference type="NCBI Taxonomy" id="1325331"/>
    <lineage>
        <taxon>Bacteria</taxon>
        <taxon>Bacillati</taxon>
        <taxon>Bacillota</taxon>
        <taxon>Clostridia</taxon>
        <taxon>Neomoorellales</taxon>
        <taxon>Neomoorellaceae</taxon>
        <taxon>Neomoorella</taxon>
    </lineage>
</organism>
<keyword evidence="1" id="KW-1005">Bacterial flagellum biogenesis</keyword>
<dbReference type="Proteomes" id="UP000063718">
    <property type="component" value="Unassembled WGS sequence"/>
</dbReference>
<dbReference type="InterPro" id="IPR036679">
    <property type="entry name" value="FlgN-like_sf"/>
</dbReference>
<gene>
    <name evidence="3" type="ORF">MTY_1797</name>
</gene>
<feature type="region of interest" description="Disordered" evidence="2">
    <location>
        <begin position="58"/>
        <end position="86"/>
    </location>
</feature>
<proteinExistence type="predicted"/>
<dbReference type="InterPro" id="IPR007809">
    <property type="entry name" value="FlgN-like"/>
</dbReference>
<dbReference type="EMBL" id="DF238840">
    <property type="protein sequence ID" value="GAF26457.1"/>
    <property type="molecule type" value="Genomic_DNA"/>
</dbReference>
<evidence type="ECO:0000313" key="3">
    <source>
        <dbReference type="EMBL" id="GAF26457.1"/>
    </source>
</evidence>
<dbReference type="AlphaFoldDB" id="A0A0S6UG10"/>
<dbReference type="GO" id="GO:0044780">
    <property type="term" value="P:bacterial-type flagellum assembly"/>
    <property type="evidence" value="ECO:0007669"/>
    <property type="project" value="InterPro"/>
</dbReference>
<dbReference type="RefSeq" id="WP_025774174.1">
    <property type="nucleotide sequence ID" value="NZ_DF238840.1"/>
</dbReference>
<accession>A0A0S6UG10</accession>
<dbReference type="SUPFAM" id="SSF140566">
    <property type="entry name" value="FlgN-like"/>
    <property type="match status" value="1"/>
</dbReference>
<name>A0A0S6UG10_NEOTH</name>
<dbReference type="Gene3D" id="1.20.58.300">
    <property type="entry name" value="FlgN-like"/>
    <property type="match status" value="1"/>
</dbReference>
<dbReference type="Pfam" id="PF05130">
    <property type="entry name" value="FlgN"/>
    <property type="match status" value="1"/>
</dbReference>
<reference evidence="3" key="1">
    <citation type="journal article" date="2014" name="Gene">
        <title>Genome-guided analysis of transformation efficiency and carbon dioxide assimilation by Moorella thermoacetica Y72.</title>
        <authorList>
            <person name="Tsukahara K."/>
            <person name="Kita A."/>
            <person name="Nakashimada Y."/>
            <person name="Hoshino T."/>
            <person name="Murakami K."/>
        </authorList>
    </citation>
    <scope>NUCLEOTIDE SEQUENCE [LARGE SCALE GENOMIC DNA]</scope>
    <source>
        <strain evidence="3">Y72</strain>
    </source>
</reference>